<keyword evidence="2" id="KW-0255">Endonuclease</keyword>
<keyword evidence="2" id="KW-0378">Hydrolase</keyword>
<accession>A0A942TSA0</accession>
<protein>
    <submittedName>
        <fullName evidence="2">Restriction endonuclease-like protein</fullName>
    </submittedName>
</protein>
<evidence type="ECO:0000313" key="3">
    <source>
        <dbReference type="Proteomes" id="UP000682713"/>
    </source>
</evidence>
<gene>
    <name evidence="2" type="ORF">KHA93_16860</name>
</gene>
<evidence type="ECO:0000259" key="1">
    <source>
        <dbReference type="Pfam" id="PF09823"/>
    </source>
</evidence>
<dbReference type="InterPro" id="IPR018633">
    <property type="entry name" value="DUF2357"/>
</dbReference>
<organism evidence="2 3">
    <name type="scientific">Lederbergia citrisecunda</name>
    <dbReference type="NCBI Taxonomy" id="2833583"/>
    <lineage>
        <taxon>Bacteria</taxon>
        <taxon>Bacillati</taxon>
        <taxon>Bacillota</taxon>
        <taxon>Bacilli</taxon>
        <taxon>Bacillales</taxon>
        <taxon>Bacillaceae</taxon>
        <taxon>Lederbergia</taxon>
    </lineage>
</organism>
<dbReference type="GO" id="GO:0004519">
    <property type="term" value="F:endonuclease activity"/>
    <property type="evidence" value="ECO:0007669"/>
    <property type="project" value="UniProtKB-KW"/>
</dbReference>
<dbReference type="Pfam" id="PF04411">
    <property type="entry name" value="PDDEXK_7"/>
    <property type="match status" value="1"/>
</dbReference>
<sequence length="822" mass="96824">MQPLNSNNETKELLIVEAEDFSLYIKGVPYDQQYESLLQYRKRAGLEKEMMTFRYDAQNVESIELYDIEMNHLIPVGEHRFAPIFFENRIYQLVITPKTERELSFYHENPGIREAMTTVGRSAILMGNLQFMNEVGLTTFSIFSGQEKLLEITLEIYPSKLNYKEDYRQLLEEVNEEIYNLAFHFIKKTYLGASSVFSDKPSPTEFFRLLEHYFNSFCQAIDRIEAQPHHQLVTQYEMVRGDRIKRLDAVGKRYLRNNIQLLQEIDFGIAMKGRSLLPTKGLNAKKTQSFDTIENRFIKWMMERLIHQIVDLKKRLLTRKGAYDQSIDEVLINRIRKMTFKLESYLKKTLWQKIGSIDRSVLNMVMQMKVGYRDAYKIYLLVTRGLALQGEMLKMSVKDVATLYEYWTYLKVGQILRNKYEAVDQTIVKATYGRLFVNLDQTRDAKQVFIHQHTGERITLSFQKNAGRLPTVRQKPDIMLEIEKSDKDYTYNYIFDAKYRIDFSQNNPGPLEEDINTMHRYRDAHVTKRNGPYERHAFGAYVLFPWQDEENYELHPFFESIDEVNIGGLPFLPRTTKLVERLVERLVESNPEELQQEGILPQGSISYWESQLEDVTLIGSINNIDDYYEYKQNGYYEIQASLLKGEWQRSKYLALYITQNVAKVSGVENGIQFYGEISRVEILEHLNSETRVRFHIYHWQTLKKTIRPVGYGIQTFIITTFSVLSHAKDLPELFMKSGEEVKLWRMLRRLTTNVKTALDAKIVDHASKIQAYQIGYYFVVIDPEQEEIHVMYGDDIVEKLPLETLKRQPSYVFRVVKETIFK</sequence>
<dbReference type="Pfam" id="PF09823">
    <property type="entry name" value="DUF2357"/>
    <property type="match status" value="1"/>
</dbReference>
<keyword evidence="2" id="KW-0540">Nuclease</keyword>
<dbReference type="Proteomes" id="UP000682713">
    <property type="component" value="Unassembled WGS sequence"/>
</dbReference>
<comment type="caution">
    <text evidence="2">The sequence shown here is derived from an EMBL/GenBank/DDBJ whole genome shotgun (WGS) entry which is preliminary data.</text>
</comment>
<dbReference type="InterPro" id="IPR007505">
    <property type="entry name" value="PDDEXK_7"/>
</dbReference>
<feature type="domain" description="DUF2357" evidence="1">
    <location>
        <begin position="126"/>
        <end position="379"/>
    </location>
</feature>
<dbReference type="RefSeq" id="WP_213111798.1">
    <property type="nucleotide sequence ID" value="NZ_JAGYPJ010000001.1"/>
</dbReference>
<reference evidence="2 3" key="1">
    <citation type="submission" date="2021-05" db="EMBL/GenBank/DDBJ databases">
        <title>Novel Bacillus species.</title>
        <authorList>
            <person name="Liu G."/>
        </authorList>
    </citation>
    <scope>NUCLEOTIDE SEQUENCE [LARGE SCALE GENOMIC DNA]</scope>
    <source>
        <strain evidence="2 3">FJAT-49732</strain>
    </source>
</reference>
<evidence type="ECO:0000313" key="2">
    <source>
        <dbReference type="EMBL" id="MBS4201309.1"/>
    </source>
</evidence>
<name>A0A942TSA0_9BACI</name>
<dbReference type="EMBL" id="JAGYPJ010000001">
    <property type="protein sequence ID" value="MBS4201309.1"/>
    <property type="molecule type" value="Genomic_DNA"/>
</dbReference>
<keyword evidence="3" id="KW-1185">Reference proteome</keyword>
<dbReference type="AlphaFoldDB" id="A0A942TSA0"/>
<proteinExistence type="predicted"/>